<dbReference type="Pfam" id="PF04090">
    <property type="entry name" value="Rrn11"/>
    <property type="match status" value="1"/>
</dbReference>
<dbReference type="EMBL" id="CABFWN010000005">
    <property type="protein sequence ID" value="VUG19718.1"/>
    <property type="molecule type" value="Genomic_DNA"/>
</dbReference>
<dbReference type="AlphaFoldDB" id="A0A7D9CZQ8"/>
<evidence type="ECO:0000313" key="4">
    <source>
        <dbReference type="Proteomes" id="UP000478008"/>
    </source>
</evidence>
<keyword evidence="4" id="KW-1185">Reference proteome</keyword>
<feature type="compositionally biased region" description="Low complexity" evidence="1">
    <location>
        <begin position="497"/>
        <end position="506"/>
    </location>
</feature>
<name>A0A7D9CZQ8_DEKBR</name>
<reference evidence="3 4" key="1">
    <citation type="submission" date="2019-07" db="EMBL/GenBank/DDBJ databases">
        <authorList>
            <person name="Friedrich A."/>
            <person name="Schacherer J."/>
        </authorList>
    </citation>
    <scope>NUCLEOTIDE SEQUENCE [LARGE SCALE GENOMIC DNA]</scope>
</reference>
<evidence type="ECO:0000313" key="3">
    <source>
        <dbReference type="EMBL" id="VUG19718.1"/>
    </source>
</evidence>
<feature type="compositionally biased region" description="Polar residues" evidence="1">
    <location>
        <begin position="85"/>
        <end position="97"/>
    </location>
</feature>
<dbReference type="GO" id="GO:0001164">
    <property type="term" value="F:RNA polymerase I core promoter sequence-specific DNA binding"/>
    <property type="evidence" value="ECO:0007669"/>
    <property type="project" value="InterPro"/>
</dbReference>
<evidence type="ECO:0000256" key="1">
    <source>
        <dbReference type="SAM" id="MobiDB-lite"/>
    </source>
</evidence>
<reference evidence="2 5" key="2">
    <citation type="journal article" date="2020" name="Appl. Microbiol. Biotechnol.">
        <title>Targeted gene deletion in Brettanomyces bruxellensis with an expression-free CRISPR-Cas9 system.</title>
        <authorList>
            <person name="Varela C."/>
            <person name="Bartel C."/>
            <person name="Onetto C."/>
            <person name="Borneman A."/>
        </authorList>
    </citation>
    <scope>NUCLEOTIDE SEQUENCE [LARGE SCALE GENOMIC DNA]</scope>
    <source>
        <strain evidence="2 5">AWRI1613</strain>
    </source>
</reference>
<proteinExistence type="predicted"/>
<dbReference type="EMBL" id="JABCYN010000023">
    <property type="protein sequence ID" value="KAF6012833.1"/>
    <property type="molecule type" value="Genomic_DNA"/>
</dbReference>
<evidence type="ECO:0000313" key="5">
    <source>
        <dbReference type="Proteomes" id="UP000568158"/>
    </source>
</evidence>
<feature type="compositionally biased region" description="Acidic residues" evidence="1">
    <location>
        <begin position="484"/>
        <end position="496"/>
    </location>
</feature>
<organism evidence="3 4">
    <name type="scientific">Dekkera bruxellensis</name>
    <name type="common">Brettanomyces custersii</name>
    <dbReference type="NCBI Taxonomy" id="5007"/>
    <lineage>
        <taxon>Eukaryota</taxon>
        <taxon>Fungi</taxon>
        <taxon>Dikarya</taxon>
        <taxon>Ascomycota</taxon>
        <taxon>Saccharomycotina</taxon>
        <taxon>Pichiomycetes</taxon>
        <taxon>Pichiales</taxon>
        <taxon>Pichiaceae</taxon>
        <taxon>Brettanomyces</taxon>
    </lineage>
</organism>
<evidence type="ECO:0000313" key="2">
    <source>
        <dbReference type="EMBL" id="KAF6012833.1"/>
    </source>
</evidence>
<dbReference type="Proteomes" id="UP000478008">
    <property type="component" value="Unassembled WGS sequence"/>
</dbReference>
<sequence length="506" mass="59341">MSDLFEPLRATVAKHILDETRDQRVSELEEYTKTAVEEEQKLSNRSNPANRLRLSSGINDILNRTFEVWLSDSEDEEGEGGEDGTNSSNRSQESNIGENEHKNRSRIVDEEQEHSNDMARWPNEWKFRNLSSPAANTLQNVTSGYEFPPTIFTLDNDYFSGFYSERRPTRKDNPEFRSIGPLVYDFLTMNTLLHTCVLRQDWDSAYHILQLLIRNSECDIRQIWSIALKILEAKCKQEFQEMVDVTGLSAEQVYLLSISRNATLARTFIRSESPELLKAVLKVVNMSNIQRPFRSKLHRFVRFLVRTYRIPPMRPAPLKYPHQIYWDRSKVDEEPHRMRSTAYIPYREGTMNAVPLYSYSFFWLFMLSGQFKEFKEVAENFSLRPPYNVDPGLKYLQRMNSYLECIYAYFKLRQKMGYEASIRDNQEGIMSVWNRQTVRNYIDREINKIKGDIHKKKDTQEAQSIMSGMILLKKCVIKLQDVDMDSDSQSEDDFEDAFSSTSDMDQ</sequence>
<accession>A0A7D9CZQ8</accession>
<protein>
    <submittedName>
        <fullName evidence="3">DEBR0S5_10198g1_1</fullName>
    </submittedName>
</protein>
<dbReference type="InterPro" id="IPR007224">
    <property type="entry name" value="TIF_Rrn11"/>
</dbReference>
<dbReference type="GO" id="GO:0001181">
    <property type="term" value="F:RNA polymerase I general transcription initiation factor activity"/>
    <property type="evidence" value="ECO:0007669"/>
    <property type="project" value="InterPro"/>
</dbReference>
<feature type="compositionally biased region" description="Acidic residues" evidence="1">
    <location>
        <begin position="72"/>
        <end position="82"/>
    </location>
</feature>
<dbReference type="Proteomes" id="UP000568158">
    <property type="component" value="Unassembled WGS sequence"/>
</dbReference>
<gene>
    <name evidence="3" type="ORF">DEBR0S5_10198G</name>
    <name evidence="2" type="ORF">HII12_002356</name>
</gene>
<feature type="compositionally biased region" description="Basic and acidic residues" evidence="1">
    <location>
        <begin position="98"/>
        <end position="118"/>
    </location>
</feature>
<feature type="region of interest" description="Disordered" evidence="1">
    <location>
        <begin position="484"/>
        <end position="506"/>
    </location>
</feature>
<feature type="region of interest" description="Disordered" evidence="1">
    <location>
        <begin position="71"/>
        <end position="118"/>
    </location>
</feature>